<dbReference type="RefSeq" id="WP_169662818.1">
    <property type="nucleotide sequence ID" value="NZ_CP076132.1"/>
</dbReference>
<keyword evidence="3" id="KW-1185">Reference proteome</keyword>
<keyword evidence="1" id="KW-0472">Membrane</keyword>
<dbReference type="Proteomes" id="UP000678679">
    <property type="component" value="Chromosome 1"/>
</dbReference>
<gene>
    <name evidence="2" type="ORF">KMW28_16870</name>
</gene>
<feature type="transmembrane region" description="Helical" evidence="1">
    <location>
        <begin position="101"/>
        <end position="125"/>
    </location>
</feature>
<proteinExistence type="predicted"/>
<evidence type="ECO:0000313" key="2">
    <source>
        <dbReference type="EMBL" id="QWG01316.1"/>
    </source>
</evidence>
<reference evidence="2 3" key="1">
    <citation type="submission" date="2021-05" db="EMBL/GenBank/DDBJ databases">
        <title>Comparative genomic studies on the polysaccharide-degrading batcterial strains of the Flammeovirga genus.</title>
        <authorList>
            <person name="Zewei F."/>
            <person name="Zheng Z."/>
            <person name="Yu L."/>
            <person name="Ruyue G."/>
            <person name="Yanhong M."/>
            <person name="Yuanyuan C."/>
            <person name="Jingyan G."/>
            <person name="Wenjun H."/>
        </authorList>
    </citation>
    <scope>NUCLEOTIDE SEQUENCE [LARGE SCALE GENOMIC DNA]</scope>
    <source>
        <strain evidence="2 3">NBRC:100898</strain>
    </source>
</reference>
<name>A0AAX1N4K1_9BACT</name>
<dbReference type="EMBL" id="CP076132">
    <property type="protein sequence ID" value="QWG01316.1"/>
    <property type="molecule type" value="Genomic_DNA"/>
</dbReference>
<accession>A0AAX1N4K1</accession>
<sequence length="129" mass="15023">MIAFIVMIMAYYFARIIIDKANKKLDPEKRAELFDIFSSGNKLTMITTVVIIAGFFLSLRFQVLDPLITYIIYMLALFSFMIFKVINGHKKLQEFAYPKEYIYSFLFSSGIRFFGILFFCGLIMMDVLG</sequence>
<keyword evidence="1" id="KW-1133">Transmembrane helix</keyword>
<evidence type="ECO:0000256" key="1">
    <source>
        <dbReference type="SAM" id="Phobius"/>
    </source>
</evidence>
<feature type="transmembrane region" description="Helical" evidence="1">
    <location>
        <begin position="67"/>
        <end position="89"/>
    </location>
</feature>
<evidence type="ECO:0000313" key="3">
    <source>
        <dbReference type="Proteomes" id="UP000678679"/>
    </source>
</evidence>
<keyword evidence="1" id="KW-0812">Transmembrane</keyword>
<dbReference type="KEGG" id="fya:KMW28_16870"/>
<feature type="transmembrane region" description="Helical" evidence="1">
    <location>
        <begin position="43"/>
        <end position="61"/>
    </location>
</feature>
<dbReference type="AlphaFoldDB" id="A0AAX1N4K1"/>
<protein>
    <submittedName>
        <fullName evidence="2">Uncharacterized protein</fullName>
    </submittedName>
</protein>
<organism evidence="2 3">
    <name type="scientific">Flammeovirga yaeyamensis</name>
    <dbReference type="NCBI Taxonomy" id="367791"/>
    <lineage>
        <taxon>Bacteria</taxon>
        <taxon>Pseudomonadati</taxon>
        <taxon>Bacteroidota</taxon>
        <taxon>Cytophagia</taxon>
        <taxon>Cytophagales</taxon>
        <taxon>Flammeovirgaceae</taxon>
        <taxon>Flammeovirga</taxon>
    </lineage>
</organism>